<protein>
    <submittedName>
        <fullName evidence="9">Cytochrome C biogenesis protein CcsA</fullName>
    </submittedName>
</protein>
<dbReference type="SUPFAM" id="SSF46626">
    <property type="entry name" value="Cytochrome c"/>
    <property type="match status" value="1"/>
</dbReference>
<dbReference type="PROSITE" id="PS51007">
    <property type="entry name" value="CYTC"/>
    <property type="match status" value="1"/>
</dbReference>
<dbReference type="AlphaFoldDB" id="A0A6M9Q298"/>
<keyword evidence="3 6" id="KW-0479">Metal-binding</keyword>
<dbReference type="GO" id="GO:0020037">
    <property type="term" value="F:heme binding"/>
    <property type="evidence" value="ECO:0007669"/>
    <property type="project" value="InterPro"/>
</dbReference>
<sequence length="102" mass="10942">MFSKLNLAVAGLLFAGTTAAQTPPPAYEDKYCSGCHAVDQKMVGPALKDVATKYRNQPDAKTYLAQKIRNGGVGVWGNIPMPAADLTDSELKSLVDWITSLK</sequence>
<keyword evidence="5 6" id="KW-0408">Iron</keyword>
<evidence type="ECO:0000259" key="8">
    <source>
        <dbReference type="PROSITE" id="PS51007"/>
    </source>
</evidence>
<keyword evidence="7" id="KW-0732">Signal</keyword>
<dbReference type="Proteomes" id="UP000500806">
    <property type="component" value="Chromosome"/>
</dbReference>
<dbReference type="InterPro" id="IPR036909">
    <property type="entry name" value="Cyt_c-like_dom_sf"/>
</dbReference>
<feature type="binding site" description="covalent" evidence="6">
    <location>
        <position position="36"/>
    </location>
    <ligand>
        <name>heme c</name>
        <dbReference type="ChEBI" id="CHEBI:61717"/>
    </ligand>
</feature>
<keyword evidence="4" id="KW-0249">Electron transport</keyword>
<feature type="domain" description="Cytochrome c" evidence="8">
    <location>
        <begin position="18"/>
        <end position="102"/>
    </location>
</feature>
<dbReference type="Pfam" id="PF00034">
    <property type="entry name" value="Cytochrom_C"/>
    <property type="match status" value="1"/>
</dbReference>
<evidence type="ECO:0000256" key="1">
    <source>
        <dbReference type="ARBA" id="ARBA00022448"/>
    </source>
</evidence>
<name>A0A6M9Q298_9BURK</name>
<evidence type="ECO:0000256" key="2">
    <source>
        <dbReference type="ARBA" id="ARBA00022617"/>
    </source>
</evidence>
<comment type="PTM">
    <text evidence="6">Binds 1 heme c group covalently per subunit.</text>
</comment>
<evidence type="ECO:0000256" key="5">
    <source>
        <dbReference type="ARBA" id="ARBA00023004"/>
    </source>
</evidence>
<dbReference type="GO" id="GO:0009055">
    <property type="term" value="F:electron transfer activity"/>
    <property type="evidence" value="ECO:0007669"/>
    <property type="project" value="InterPro"/>
</dbReference>
<reference evidence="9 10" key="1">
    <citation type="submission" date="2018-04" db="EMBL/GenBank/DDBJ databases">
        <title>Polynucleobacter sp. LimPoW16 genome.</title>
        <authorList>
            <person name="Hahn M.W."/>
        </authorList>
    </citation>
    <scope>NUCLEOTIDE SEQUENCE [LARGE SCALE GENOMIC DNA]</scope>
    <source>
        <strain evidence="9 10">LimPoW16</strain>
    </source>
</reference>
<dbReference type="EMBL" id="CP028941">
    <property type="protein sequence ID" value="QKM62403.1"/>
    <property type="molecule type" value="Genomic_DNA"/>
</dbReference>
<gene>
    <name evidence="9" type="ORF">DCO16_04610</name>
</gene>
<dbReference type="PRINTS" id="PR00606">
    <property type="entry name" value="CYTCHROMECID"/>
</dbReference>
<feature type="signal peptide" evidence="7">
    <location>
        <begin position="1"/>
        <end position="20"/>
    </location>
</feature>
<accession>A0A6M9Q298</accession>
<keyword evidence="2 6" id="KW-0349">Heme</keyword>
<evidence type="ECO:0000313" key="9">
    <source>
        <dbReference type="EMBL" id="QKM62403.1"/>
    </source>
</evidence>
<keyword evidence="1" id="KW-0813">Transport</keyword>
<proteinExistence type="predicted"/>
<dbReference type="InterPro" id="IPR002324">
    <property type="entry name" value="Cyt_c_ID"/>
</dbReference>
<evidence type="ECO:0000256" key="6">
    <source>
        <dbReference type="PIRSR" id="PIRSR602324-1"/>
    </source>
</evidence>
<dbReference type="Gene3D" id="1.10.760.10">
    <property type="entry name" value="Cytochrome c-like domain"/>
    <property type="match status" value="1"/>
</dbReference>
<evidence type="ECO:0000313" key="10">
    <source>
        <dbReference type="Proteomes" id="UP000500806"/>
    </source>
</evidence>
<feature type="binding site" description="covalent" evidence="6">
    <location>
        <position position="81"/>
    </location>
    <ligand>
        <name>heme c</name>
        <dbReference type="ChEBI" id="CHEBI:61717"/>
    </ligand>
</feature>
<dbReference type="KEGG" id="pani:DCO16_04610"/>
<keyword evidence="10" id="KW-1185">Reference proteome</keyword>
<evidence type="ECO:0000256" key="3">
    <source>
        <dbReference type="ARBA" id="ARBA00022723"/>
    </source>
</evidence>
<organism evidence="9 10">
    <name type="scientific">Polynucleobacter antarcticus</name>
    <dbReference type="NCBI Taxonomy" id="1743162"/>
    <lineage>
        <taxon>Bacteria</taxon>
        <taxon>Pseudomonadati</taxon>
        <taxon>Pseudomonadota</taxon>
        <taxon>Betaproteobacteria</taxon>
        <taxon>Burkholderiales</taxon>
        <taxon>Burkholderiaceae</taxon>
        <taxon>Polynucleobacter</taxon>
    </lineage>
</organism>
<feature type="chain" id="PRO_5026751256" evidence="7">
    <location>
        <begin position="21"/>
        <end position="102"/>
    </location>
</feature>
<dbReference type="GO" id="GO:0005506">
    <property type="term" value="F:iron ion binding"/>
    <property type="evidence" value="ECO:0007669"/>
    <property type="project" value="InterPro"/>
</dbReference>
<evidence type="ECO:0000256" key="7">
    <source>
        <dbReference type="SAM" id="SignalP"/>
    </source>
</evidence>
<dbReference type="InterPro" id="IPR009056">
    <property type="entry name" value="Cyt_c-like_dom"/>
</dbReference>
<evidence type="ECO:0000256" key="4">
    <source>
        <dbReference type="ARBA" id="ARBA00022982"/>
    </source>
</evidence>
<feature type="binding site" description="covalent" evidence="6">
    <location>
        <position position="32"/>
    </location>
    <ligand>
        <name>heme c</name>
        <dbReference type="ChEBI" id="CHEBI:61717"/>
    </ligand>
</feature>